<keyword evidence="5" id="KW-0548">Nucleotidyltransferase</keyword>
<dbReference type="Proteomes" id="UP000799772">
    <property type="component" value="Unassembled WGS sequence"/>
</dbReference>
<dbReference type="PANTHER" id="PTHR10416:SF0">
    <property type="entry name" value="DNA POLYMERASE DELTA SUBUNIT 2"/>
    <property type="match status" value="1"/>
</dbReference>
<feature type="domain" description="DNA polymerase alpha/delta/epsilon subunit B" evidence="10">
    <location>
        <begin position="209"/>
        <end position="445"/>
    </location>
</feature>
<evidence type="ECO:0000259" key="10">
    <source>
        <dbReference type="Pfam" id="PF04042"/>
    </source>
</evidence>
<dbReference type="InterPro" id="IPR040663">
    <property type="entry name" value="DNA_pol_D_N"/>
</dbReference>
<evidence type="ECO:0000256" key="4">
    <source>
        <dbReference type="ARBA" id="ARBA00022679"/>
    </source>
</evidence>
<evidence type="ECO:0000259" key="11">
    <source>
        <dbReference type="Pfam" id="PF18018"/>
    </source>
</evidence>
<evidence type="ECO:0000256" key="2">
    <source>
        <dbReference type="ARBA" id="ARBA00006035"/>
    </source>
</evidence>
<evidence type="ECO:0000256" key="9">
    <source>
        <dbReference type="ARBA" id="ARBA00049244"/>
    </source>
</evidence>
<dbReference type="CDD" id="cd07387">
    <property type="entry name" value="MPP_PolD2_C"/>
    <property type="match status" value="1"/>
</dbReference>
<comment type="subcellular location">
    <subcellularLocation>
        <location evidence="1">Nucleus</location>
    </subcellularLocation>
</comment>
<keyword evidence="4" id="KW-0808">Transferase</keyword>
<evidence type="ECO:0000256" key="1">
    <source>
        <dbReference type="ARBA" id="ARBA00004123"/>
    </source>
</evidence>
<dbReference type="GO" id="GO:0006281">
    <property type="term" value="P:DNA repair"/>
    <property type="evidence" value="ECO:0007669"/>
    <property type="project" value="UniProtKB-ARBA"/>
</dbReference>
<proteinExistence type="inferred from homology"/>
<evidence type="ECO:0000313" key="12">
    <source>
        <dbReference type="EMBL" id="KAF2094049.1"/>
    </source>
</evidence>
<dbReference type="AlphaFoldDB" id="A0A9P4I572"/>
<comment type="similarity">
    <text evidence="2">Belongs to the DNA polymerase delta/II small subunit family.</text>
</comment>
<dbReference type="InterPro" id="IPR024826">
    <property type="entry name" value="DNA_pol_delta/II_ssu"/>
</dbReference>
<dbReference type="EMBL" id="ML978135">
    <property type="protein sequence ID" value="KAF2094049.1"/>
    <property type="molecule type" value="Genomic_DNA"/>
</dbReference>
<evidence type="ECO:0000313" key="13">
    <source>
        <dbReference type="Proteomes" id="UP000799772"/>
    </source>
</evidence>
<sequence length="488" mass="54525">MVRNDEFDTSERVASSYNPLHTFRLPKGEDRRYQHQFADMYFLRLAQVKPMVEEIAQEAWADFKIAGESPRRVDRVLDVRQGELCWMAGTVYMEMPLKPNVLDDISKEHWIAAPPVREKFLSDDALDQVMLEDESGRLRLTGAYLKTQILVTGCIIAALGTENANGEFEVIDTKVADLPRQPERWERDEASAALSGKKVKQERPKAGKVAFVSGLDISGADDETIGLDLLKSYLLGEVGSVNVATDIDRARVSRLIIAGNSFADSSPIPSRDEVIVRKQSKKYGYDSTTFNPAPSAALDSFLADLLPSLPITLLPGVNDPANVALPQQPLHPALFMRSRNYANPPGVNGNAKGEEEPSWFDSVTNPWDGDVDGWRMLGNGGQPIDDLYRYVEGDERLDMMESVLRWRIGAPTAPDTLWSYPFQDDDPLLIKECPHVFFVGNQPRFESRVIEGPLGQQVRLIAIPRFRESKTIVLLDAETLAVETMAFD</sequence>
<dbReference type="OrthoDB" id="3763at2759"/>
<dbReference type="Pfam" id="PF18018">
    <property type="entry name" value="DNA_pol_D_N"/>
    <property type="match status" value="1"/>
</dbReference>
<comment type="catalytic activity">
    <reaction evidence="9">
        <text>DNA(n) + a 2'-deoxyribonucleoside 5'-triphosphate = DNA(n+1) + diphosphate</text>
        <dbReference type="Rhea" id="RHEA:22508"/>
        <dbReference type="Rhea" id="RHEA-COMP:17339"/>
        <dbReference type="Rhea" id="RHEA-COMP:17340"/>
        <dbReference type="ChEBI" id="CHEBI:33019"/>
        <dbReference type="ChEBI" id="CHEBI:61560"/>
        <dbReference type="ChEBI" id="CHEBI:173112"/>
        <dbReference type="EC" id="2.7.7.7"/>
    </reaction>
</comment>
<dbReference type="GO" id="GO:0003887">
    <property type="term" value="F:DNA-directed DNA polymerase activity"/>
    <property type="evidence" value="ECO:0007669"/>
    <property type="project" value="UniProtKB-KW"/>
</dbReference>
<dbReference type="Pfam" id="PF04042">
    <property type="entry name" value="DNA_pol_E_B"/>
    <property type="match status" value="1"/>
</dbReference>
<evidence type="ECO:0000256" key="6">
    <source>
        <dbReference type="ARBA" id="ARBA00022705"/>
    </source>
</evidence>
<dbReference type="FunFam" id="2.40.50.430:FF:000002">
    <property type="entry name" value="DNA polymerase delta subunit"/>
    <property type="match status" value="1"/>
</dbReference>
<dbReference type="GO" id="GO:0006273">
    <property type="term" value="P:lagging strand elongation"/>
    <property type="evidence" value="ECO:0007669"/>
    <property type="project" value="UniProtKB-ARBA"/>
</dbReference>
<name>A0A9P4I572_9PEZI</name>
<dbReference type="GO" id="GO:0003677">
    <property type="term" value="F:DNA binding"/>
    <property type="evidence" value="ECO:0007669"/>
    <property type="project" value="InterPro"/>
</dbReference>
<protein>
    <recommendedName>
        <fullName evidence="3">DNA-directed DNA polymerase</fullName>
        <ecNumber evidence="3">2.7.7.7</ecNumber>
    </recommendedName>
</protein>
<evidence type="ECO:0000256" key="8">
    <source>
        <dbReference type="ARBA" id="ARBA00023242"/>
    </source>
</evidence>
<dbReference type="Gene3D" id="2.40.50.430">
    <property type="match status" value="1"/>
</dbReference>
<comment type="caution">
    <text evidence="12">The sequence shown here is derived from an EMBL/GenBank/DDBJ whole genome shotgun (WGS) entry which is preliminary data.</text>
</comment>
<dbReference type="Gene3D" id="3.60.21.50">
    <property type="match status" value="1"/>
</dbReference>
<evidence type="ECO:0000256" key="7">
    <source>
        <dbReference type="ARBA" id="ARBA00022932"/>
    </source>
</evidence>
<organism evidence="12 13">
    <name type="scientific">Rhizodiscina lignyota</name>
    <dbReference type="NCBI Taxonomy" id="1504668"/>
    <lineage>
        <taxon>Eukaryota</taxon>
        <taxon>Fungi</taxon>
        <taxon>Dikarya</taxon>
        <taxon>Ascomycota</taxon>
        <taxon>Pezizomycotina</taxon>
        <taxon>Dothideomycetes</taxon>
        <taxon>Pleosporomycetidae</taxon>
        <taxon>Aulographales</taxon>
        <taxon>Rhizodiscinaceae</taxon>
        <taxon>Rhizodiscina</taxon>
    </lineage>
</organism>
<keyword evidence="6" id="KW-0235">DNA replication</keyword>
<dbReference type="InterPro" id="IPR007185">
    <property type="entry name" value="DNA_pol_a/d/e_bsu"/>
</dbReference>
<dbReference type="EC" id="2.7.7.7" evidence="3"/>
<keyword evidence="7" id="KW-0239">DNA-directed DNA polymerase</keyword>
<reference evidence="12" key="1">
    <citation type="journal article" date="2020" name="Stud. Mycol.">
        <title>101 Dothideomycetes genomes: a test case for predicting lifestyles and emergence of pathogens.</title>
        <authorList>
            <person name="Haridas S."/>
            <person name="Albert R."/>
            <person name="Binder M."/>
            <person name="Bloem J."/>
            <person name="Labutti K."/>
            <person name="Salamov A."/>
            <person name="Andreopoulos B."/>
            <person name="Baker S."/>
            <person name="Barry K."/>
            <person name="Bills G."/>
            <person name="Bluhm B."/>
            <person name="Cannon C."/>
            <person name="Castanera R."/>
            <person name="Culley D."/>
            <person name="Daum C."/>
            <person name="Ezra D."/>
            <person name="Gonzalez J."/>
            <person name="Henrissat B."/>
            <person name="Kuo A."/>
            <person name="Liang C."/>
            <person name="Lipzen A."/>
            <person name="Lutzoni F."/>
            <person name="Magnuson J."/>
            <person name="Mondo S."/>
            <person name="Nolan M."/>
            <person name="Ohm R."/>
            <person name="Pangilinan J."/>
            <person name="Park H.-J."/>
            <person name="Ramirez L."/>
            <person name="Alfaro M."/>
            <person name="Sun H."/>
            <person name="Tritt A."/>
            <person name="Yoshinaga Y."/>
            <person name="Zwiers L.-H."/>
            <person name="Turgeon B."/>
            <person name="Goodwin S."/>
            <person name="Spatafora J."/>
            <person name="Crous P."/>
            <person name="Grigoriev I."/>
        </authorList>
    </citation>
    <scope>NUCLEOTIDE SEQUENCE</scope>
    <source>
        <strain evidence="12">CBS 133067</strain>
    </source>
</reference>
<dbReference type="PANTHER" id="PTHR10416">
    <property type="entry name" value="DNA POLYMERASE DELTA SUBUNIT 2"/>
    <property type="match status" value="1"/>
</dbReference>
<dbReference type="InterPro" id="IPR041863">
    <property type="entry name" value="PolD2_C"/>
</dbReference>
<feature type="domain" description="DNA polymerase delta subunit OB-fold" evidence="11">
    <location>
        <begin position="36"/>
        <end position="172"/>
    </location>
</feature>
<evidence type="ECO:0000256" key="5">
    <source>
        <dbReference type="ARBA" id="ARBA00022695"/>
    </source>
</evidence>
<accession>A0A9P4I572</accession>
<dbReference type="GO" id="GO:0043625">
    <property type="term" value="C:delta DNA polymerase complex"/>
    <property type="evidence" value="ECO:0007669"/>
    <property type="project" value="TreeGrafter"/>
</dbReference>
<gene>
    <name evidence="12" type="ORF">NA57DRAFT_47155</name>
</gene>
<evidence type="ECO:0000256" key="3">
    <source>
        <dbReference type="ARBA" id="ARBA00012417"/>
    </source>
</evidence>
<keyword evidence="13" id="KW-1185">Reference proteome</keyword>
<keyword evidence="8" id="KW-0539">Nucleus</keyword>